<keyword evidence="1" id="KW-0479">Metal-binding</keyword>
<dbReference type="EMBL" id="CAJPVJ010015756">
    <property type="protein sequence ID" value="CAG2175943.1"/>
    <property type="molecule type" value="Genomic_DNA"/>
</dbReference>
<evidence type="ECO:0000256" key="6">
    <source>
        <dbReference type="ARBA" id="ARBA00023163"/>
    </source>
</evidence>
<dbReference type="GO" id="GO:0000122">
    <property type="term" value="P:negative regulation of transcription by RNA polymerase II"/>
    <property type="evidence" value="ECO:0007669"/>
    <property type="project" value="TreeGrafter"/>
</dbReference>
<keyword evidence="3" id="KW-0862">Zinc</keyword>
<reference evidence="11" key="1">
    <citation type="submission" date="2020-11" db="EMBL/GenBank/DDBJ databases">
        <authorList>
            <person name="Tran Van P."/>
        </authorList>
    </citation>
    <scope>NUCLEOTIDE SEQUENCE</scope>
</reference>
<evidence type="ECO:0000259" key="10">
    <source>
        <dbReference type="PROSITE" id="PS51843"/>
    </source>
</evidence>
<dbReference type="SUPFAM" id="SSF48508">
    <property type="entry name" value="Nuclear receptor ligand-binding domain"/>
    <property type="match status" value="1"/>
</dbReference>
<dbReference type="InterPro" id="IPR000536">
    <property type="entry name" value="Nucl_hrmn_rcpt_lig-bd"/>
</dbReference>
<keyword evidence="12" id="KW-1185">Reference proteome</keyword>
<protein>
    <submittedName>
        <fullName evidence="11">Uncharacterized protein</fullName>
    </submittedName>
</protein>
<dbReference type="SMART" id="SM00430">
    <property type="entry name" value="HOLI"/>
    <property type="match status" value="1"/>
</dbReference>
<dbReference type="InterPro" id="IPR001723">
    <property type="entry name" value="Nuclear_hrmn_rcpt"/>
</dbReference>
<dbReference type="SUPFAM" id="SSF57716">
    <property type="entry name" value="Glucocorticoid receptor-like (DNA-binding domain)"/>
    <property type="match status" value="1"/>
</dbReference>
<evidence type="ECO:0000313" key="11">
    <source>
        <dbReference type="EMBL" id="CAD7658757.1"/>
    </source>
</evidence>
<dbReference type="PRINTS" id="PR00398">
    <property type="entry name" value="STRDHORMONER"/>
</dbReference>
<sequence>KNFNAITCVSCKTIFRRNASKYETFKCYFNNDCVIDVLRRKFCKKCRLKKCFDVGMKRENILNEDERRLRQNMIQENRWKRQMICEAQSVAIDSTTTDNSSSFDDKLQISTKLTNNYNIDNNSPPYETPEYNYKLKAIEYQYLVSQSIDPFTIKSNNNYFNDIEMTRLTELFDAINRSKLTKVTSDYQVDIVNNLRKEITGDALGRRLLAIYLEQIVHKNVKMSKHIEAFGSLCATDQISLIKYGSIEICLLRALLYFNFEFEFLMTAIILFNPNRPHLIYMETITFQQHVYIHLLHKYLKFKYRSEYESSARFTHILNCIKSLHLMNDTIAKNILNTDPNSRMPLMNEICYRSQ</sequence>
<dbReference type="PANTHER" id="PTHR24082">
    <property type="entry name" value="NUCLEAR HORMONE RECEPTOR"/>
    <property type="match status" value="1"/>
</dbReference>
<dbReference type="Gene3D" id="1.10.565.10">
    <property type="entry name" value="Retinoid X Receptor"/>
    <property type="match status" value="2"/>
</dbReference>
<name>A0A7R9MGE5_9ACAR</name>
<dbReference type="InterPro" id="IPR013088">
    <property type="entry name" value="Znf_NHR/GATA"/>
</dbReference>
<dbReference type="AlphaFoldDB" id="A0A7R9MGE5"/>
<feature type="non-terminal residue" evidence="11">
    <location>
        <position position="1"/>
    </location>
</feature>
<dbReference type="InterPro" id="IPR050234">
    <property type="entry name" value="Nuclear_hormone_rcpt_NR1"/>
</dbReference>
<dbReference type="SMART" id="SM00399">
    <property type="entry name" value="ZnF_C4"/>
    <property type="match status" value="1"/>
</dbReference>
<keyword evidence="7" id="KW-0675">Receptor</keyword>
<keyword evidence="8" id="KW-0539">Nucleus</keyword>
<dbReference type="GO" id="GO:0004879">
    <property type="term" value="F:nuclear receptor activity"/>
    <property type="evidence" value="ECO:0007669"/>
    <property type="project" value="TreeGrafter"/>
</dbReference>
<dbReference type="GO" id="GO:0030154">
    <property type="term" value="P:cell differentiation"/>
    <property type="evidence" value="ECO:0007669"/>
    <property type="project" value="TreeGrafter"/>
</dbReference>
<evidence type="ECO:0000256" key="3">
    <source>
        <dbReference type="ARBA" id="ARBA00022833"/>
    </source>
</evidence>
<evidence type="ECO:0000256" key="2">
    <source>
        <dbReference type="ARBA" id="ARBA00022771"/>
    </source>
</evidence>
<dbReference type="PROSITE" id="PS51843">
    <property type="entry name" value="NR_LBD"/>
    <property type="match status" value="1"/>
</dbReference>
<evidence type="ECO:0000256" key="7">
    <source>
        <dbReference type="ARBA" id="ARBA00023170"/>
    </source>
</evidence>
<keyword evidence="2" id="KW-0863">Zinc-finger</keyword>
<evidence type="ECO:0000313" key="12">
    <source>
        <dbReference type="Proteomes" id="UP000728032"/>
    </source>
</evidence>
<dbReference type="InterPro" id="IPR001628">
    <property type="entry name" value="Znf_hrmn_rcpt"/>
</dbReference>
<feature type="domain" description="NR LBD" evidence="10">
    <location>
        <begin position="176"/>
        <end position="355"/>
    </location>
</feature>
<gene>
    <name evidence="11" type="ORF">ONB1V03_LOCUS15377</name>
</gene>
<dbReference type="OrthoDB" id="6352325at2759"/>
<dbReference type="PANTHER" id="PTHR24082:SF283">
    <property type="entry name" value="NUCLEAR HORMONE RECEPTOR HR96"/>
    <property type="match status" value="1"/>
</dbReference>
<evidence type="ECO:0000259" key="9">
    <source>
        <dbReference type="PROSITE" id="PS51030"/>
    </source>
</evidence>
<dbReference type="EMBL" id="OC930581">
    <property type="protein sequence ID" value="CAD7658757.1"/>
    <property type="molecule type" value="Genomic_DNA"/>
</dbReference>
<evidence type="ECO:0000256" key="1">
    <source>
        <dbReference type="ARBA" id="ARBA00022723"/>
    </source>
</evidence>
<dbReference type="PRINTS" id="PR00047">
    <property type="entry name" value="STROIDFINGER"/>
</dbReference>
<dbReference type="InterPro" id="IPR035500">
    <property type="entry name" value="NHR-like_dom_sf"/>
</dbReference>
<evidence type="ECO:0000256" key="5">
    <source>
        <dbReference type="ARBA" id="ARBA00023125"/>
    </source>
</evidence>
<feature type="non-terminal residue" evidence="11">
    <location>
        <position position="355"/>
    </location>
</feature>
<evidence type="ECO:0000256" key="4">
    <source>
        <dbReference type="ARBA" id="ARBA00023015"/>
    </source>
</evidence>
<dbReference type="Gene3D" id="3.30.50.10">
    <property type="entry name" value="Erythroid Transcription Factor GATA-1, subunit A"/>
    <property type="match status" value="1"/>
</dbReference>
<dbReference type="PROSITE" id="PS51030">
    <property type="entry name" value="NUCLEAR_REC_DBD_2"/>
    <property type="match status" value="1"/>
</dbReference>
<dbReference type="GO" id="GO:0008270">
    <property type="term" value="F:zinc ion binding"/>
    <property type="evidence" value="ECO:0007669"/>
    <property type="project" value="UniProtKB-KW"/>
</dbReference>
<keyword evidence="4" id="KW-0805">Transcription regulation</keyword>
<proteinExistence type="predicted"/>
<dbReference type="GO" id="GO:0045944">
    <property type="term" value="P:positive regulation of transcription by RNA polymerase II"/>
    <property type="evidence" value="ECO:0007669"/>
    <property type="project" value="TreeGrafter"/>
</dbReference>
<dbReference type="Pfam" id="PF00105">
    <property type="entry name" value="zf-C4"/>
    <property type="match status" value="1"/>
</dbReference>
<dbReference type="Proteomes" id="UP000728032">
    <property type="component" value="Unassembled WGS sequence"/>
</dbReference>
<evidence type="ECO:0000256" key="8">
    <source>
        <dbReference type="ARBA" id="ARBA00023242"/>
    </source>
</evidence>
<feature type="domain" description="Nuclear receptor" evidence="9">
    <location>
        <begin position="1"/>
        <end position="63"/>
    </location>
</feature>
<keyword evidence="5" id="KW-0238">DNA-binding</keyword>
<accession>A0A7R9MGE5</accession>
<organism evidence="11">
    <name type="scientific">Oppiella nova</name>
    <dbReference type="NCBI Taxonomy" id="334625"/>
    <lineage>
        <taxon>Eukaryota</taxon>
        <taxon>Metazoa</taxon>
        <taxon>Ecdysozoa</taxon>
        <taxon>Arthropoda</taxon>
        <taxon>Chelicerata</taxon>
        <taxon>Arachnida</taxon>
        <taxon>Acari</taxon>
        <taxon>Acariformes</taxon>
        <taxon>Sarcoptiformes</taxon>
        <taxon>Oribatida</taxon>
        <taxon>Brachypylina</taxon>
        <taxon>Oppioidea</taxon>
        <taxon>Oppiidae</taxon>
        <taxon>Oppiella</taxon>
    </lineage>
</organism>
<keyword evidence="6" id="KW-0804">Transcription</keyword>
<dbReference type="GO" id="GO:0000978">
    <property type="term" value="F:RNA polymerase II cis-regulatory region sequence-specific DNA binding"/>
    <property type="evidence" value="ECO:0007669"/>
    <property type="project" value="TreeGrafter"/>
</dbReference>